<organism evidence="1 2">
    <name type="scientific">Caballeronia sordidicola</name>
    <name type="common">Burkholderia sordidicola</name>
    <dbReference type="NCBI Taxonomy" id="196367"/>
    <lineage>
        <taxon>Bacteria</taxon>
        <taxon>Pseudomonadati</taxon>
        <taxon>Pseudomonadota</taxon>
        <taxon>Betaproteobacteria</taxon>
        <taxon>Burkholderiales</taxon>
        <taxon>Burkholderiaceae</taxon>
        <taxon>Caballeronia</taxon>
    </lineage>
</organism>
<sequence length="95" mass="10212">MAKLSDELSRTLAEAGEGLKALQEEVIEAGFDPDDPASVQAAIKHVETVIDAKVARFRGNALVREAADQIKAECRANILAQVEAASTRRGTRTLH</sequence>
<gene>
    <name evidence="1" type="ORF">PAMC26510_25455</name>
</gene>
<dbReference type="AlphaFoldDB" id="A0A242MGV4"/>
<evidence type="ECO:0000313" key="2">
    <source>
        <dbReference type="Proteomes" id="UP000194546"/>
    </source>
</evidence>
<reference evidence="1 2" key="1">
    <citation type="submission" date="2017-03" db="EMBL/GenBank/DDBJ databases">
        <title>Genome analysis of strain PAMC 26510.</title>
        <authorList>
            <person name="Oh H.-M."/>
            <person name="Yang J.-A."/>
        </authorList>
    </citation>
    <scope>NUCLEOTIDE SEQUENCE [LARGE SCALE GENOMIC DNA]</scope>
    <source>
        <strain evidence="1 2">PAMC 26510</strain>
    </source>
</reference>
<proteinExistence type="predicted"/>
<accession>A0A242MGV4</accession>
<dbReference type="EMBL" id="NBTY01000139">
    <property type="protein sequence ID" value="OTP70417.1"/>
    <property type="molecule type" value="Genomic_DNA"/>
</dbReference>
<dbReference type="RefSeq" id="WP_086382721.1">
    <property type="nucleotide sequence ID" value="NZ_NBTY01000139.1"/>
</dbReference>
<name>A0A242MGV4_CABSO</name>
<protein>
    <submittedName>
        <fullName evidence="1">Uncharacterized protein</fullName>
    </submittedName>
</protein>
<dbReference type="Proteomes" id="UP000194546">
    <property type="component" value="Unassembled WGS sequence"/>
</dbReference>
<evidence type="ECO:0000313" key="1">
    <source>
        <dbReference type="EMBL" id="OTP70417.1"/>
    </source>
</evidence>
<comment type="caution">
    <text evidence="1">The sequence shown here is derived from an EMBL/GenBank/DDBJ whole genome shotgun (WGS) entry which is preliminary data.</text>
</comment>